<dbReference type="Gene3D" id="3.40.50.720">
    <property type="entry name" value="NAD(P)-binding Rossmann-like Domain"/>
    <property type="match status" value="1"/>
</dbReference>
<proteinExistence type="predicted"/>
<dbReference type="InParanoid" id="J0WU73"/>
<evidence type="ECO:0000313" key="3">
    <source>
        <dbReference type="EMBL" id="EJD37236.1"/>
    </source>
</evidence>
<dbReference type="InterPro" id="IPR041694">
    <property type="entry name" value="ADH_N_2"/>
</dbReference>
<dbReference type="KEGG" id="adl:AURDEDRAFT_173755"/>
<protein>
    <submittedName>
        <fullName evidence="3">Alcohol dehydrogenase</fullName>
    </submittedName>
</protein>
<feature type="domain" description="Enoyl reductase (ER)" evidence="2">
    <location>
        <begin position="22"/>
        <end position="326"/>
    </location>
</feature>
<dbReference type="InterPro" id="IPR013149">
    <property type="entry name" value="ADH-like_C"/>
</dbReference>
<evidence type="ECO:0000256" key="1">
    <source>
        <dbReference type="ARBA" id="ARBA00023002"/>
    </source>
</evidence>
<dbReference type="InterPro" id="IPR011032">
    <property type="entry name" value="GroES-like_sf"/>
</dbReference>
<dbReference type="PANTHER" id="PTHR43205">
    <property type="entry name" value="PROSTAGLANDIN REDUCTASE"/>
    <property type="match status" value="1"/>
</dbReference>
<dbReference type="GO" id="GO:0016628">
    <property type="term" value="F:oxidoreductase activity, acting on the CH-CH group of donors, NAD or NADP as acceptor"/>
    <property type="evidence" value="ECO:0007669"/>
    <property type="project" value="InterPro"/>
</dbReference>
<name>J0WU73_AURST</name>
<dbReference type="EMBL" id="JH687845">
    <property type="protein sequence ID" value="EJD37236.1"/>
    <property type="molecule type" value="Genomic_DNA"/>
</dbReference>
<dbReference type="OMA" id="CGTASQY"/>
<dbReference type="Pfam" id="PF00107">
    <property type="entry name" value="ADH_zinc_N"/>
    <property type="match status" value="1"/>
</dbReference>
<dbReference type="SUPFAM" id="SSF51735">
    <property type="entry name" value="NAD(P)-binding Rossmann-fold domains"/>
    <property type="match status" value="1"/>
</dbReference>
<dbReference type="Pfam" id="PF16884">
    <property type="entry name" value="ADH_N_2"/>
    <property type="match status" value="1"/>
</dbReference>
<keyword evidence="4" id="KW-1185">Reference proteome</keyword>
<dbReference type="AlphaFoldDB" id="J0WU73"/>
<dbReference type="SUPFAM" id="SSF50129">
    <property type="entry name" value="GroES-like"/>
    <property type="match status" value="1"/>
</dbReference>
<organism evidence="3 4">
    <name type="scientific">Auricularia subglabra (strain TFB-10046 / SS5)</name>
    <name type="common">White-rot fungus</name>
    <name type="synonym">Auricularia delicata (strain TFB10046)</name>
    <dbReference type="NCBI Taxonomy" id="717982"/>
    <lineage>
        <taxon>Eukaryota</taxon>
        <taxon>Fungi</taxon>
        <taxon>Dikarya</taxon>
        <taxon>Basidiomycota</taxon>
        <taxon>Agaricomycotina</taxon>
        <taxon>Agaricomycetes</taxon>
        <taxon>Auriculariales</taxon>
        <taxon>Auriculariaceae</taxon>
        <taxon>Auricularia</taxon>
    </lineage>
</organism>
<dbReference type="eggNOG" id="KOG1196">
    <property type="taxonomic scope" value="Eukaryota"/>
</dbReference>
<dbReference type="FunFam" id="3.40.50.720:FF:000121">
    <property type="entry name" value="Prostaglandin reductase 2"/>
    <property type="match status" value="1"/>
</dbReference>
<accession>J0WU73</accession>
<reference evidence="4" key="1">
    <citation type="journal article" date="2012" name="Science">
        <title>The Paleozoic origin of enzymatic lignin decomposition reconstructed from 31 fungal genomes.</title>
        <authorList>
            <person name="Floudas D."/>
            <person name="Binder M."/>
            <person name="Riley R."/>
            <person name="Barry K."/>
            <person name="Blanchette R.A."/>
            <person name="Henrissat B."/>
            <person name="Martinez A.T."/>
            <person name="Otillar R."/>
            <person name="Spatafora J.W."/>
            <person name="Yadav J.S."/>
            <person name="Aerts A."/>
            <person name="Benoit I."/>
            <person name="Boyd A."/>
            <person name="Carlson A."/>
            <person name="Copeland A."/>
            <person name="Coutinho P.M."/>
            <person name="de Vries R.P."/>
            <person name="Ferreira P."/>
            <person name="Findley K."/>
            <person name="Foster B."/>
            <person name="Gaskell J."/>
            <person name="Glotzer D."/>
            <person name="Gorecki P."/>
            <person name="Heitman J."/>
            <person name="Hesse C."/>
            <person name="Hori C."/>
            <person name="Igarashi K."/>
            <person name="Jurgens J.A."/>
            <person name="Kallen N."/>
            <person name="Kersten P."/>
            <person name="Kohler A."/>
            <person name="Kuees U."/>
            <person name="Kumar T.K.A."/>
            <person name="Kuo A."/>
            <person name="LaButti K."/>
            <person name="Larrondo L.F."/>
            <person name="Lindquist E."/>
            <person name="Ling A."/>
            <person name="Lombard V."/>
            <person name="Lucas S."/>
            <person name="Lundell T."/>
            <person name="Martin R."/>
            <person name="McLaughlin D.J."/>
            <person name="Morgenstern I."/>
            <person name="Morin E."/>
            <person name="Murat C."/>
            <person name="Nagy L.G."/>
            <person name="Nolan M."/>
            <person name="Ohm R.A."/>
            <person name="Patyshakuliyeva A."/>
            <person name="Rokas A."/>
            <person name="Ruiz-Duenas F.J."/>
            <person name="Sabat G."/>
            <person name="Salamov A."/>
            <person name="Samejima M."/>
            <person name="Schmutz J."/>
            <person name="Slot J.C."/>
            <person name="St John F."/>
            <person name="Stenlid J."/>
            <person name="Sun H."/>
            <person name="Sun S."/>
            <person name="Syed K."/>
            <person name="Tsang A."/>
            <person name="Wiebenga A."/>
            <person name="Young D."/>
            <person name="Pisabarro A."/>
            <person name="Eastwood D.C."/>
            <person name="Martin F."/>
            <person name="Cullen D."/>
            <person name="Grigoriev I.V."/>
            <person name="Hibbett D.S."/>
        </authorList>
    </citation>
    <scope>NUCLEOTIDE SEQUENCE [LARGE SCALE GENOMIC DNA]</scope>
    <source>
        <strain evidence="4">TFB10046</strain>
    </source>
</reference>
<dbReference type="Gene3D" id="3.90.180.10">
    <property type="entry name" value="Medium-chain alcohol dehydrogenases, catalytic domain"/>
    <property type="match status" value="1"/>
</dbReference>
<dbReference type="InterPro" id="IPR045010">
    <property type="entry name" value="MDR_fam"/>
</dbReference>
<dbReference type="OrthoDB" id="809632at2759"/>
<dbReference type="SMART" id="SM00829">
    <property type="entry name" value="PKS_ER"/>
    <property type="match status" value="1"/>
</dbReference>
<dbReference type="CDD" id="cd05288">
    <property type="entry name" value="PGDH"/>
    <property type="match status" value="1"/>
</dbReference>
<evidence type="ECO:0000313" key="4">
    <source>
        <dbReference type="Proteomes" id="UP000006514"/>
    </source>
</evidence>
<dbReference type="PANTHER" id="PTHR43205:SF7">
    <property type="entry name" value="PROSTAGLANDIN REDUCTASE 1"/>
    <property type="match status" value="1"/>
</dbReference>
<dbReference type="InterPro" id="IPR020843">
    <property type="entry name" value="ER"/>
</dbReference>
<dbReference type="FunCoup" id="J0WU73">
    <property type="interactions" value="26"/>
</dbReference>
<gene>
    <name evidence="3" type="ORF">AURDEDRAFT_173755</name>
</gene>
<keyword evidence="1" id="KW-0560">Oxidoreductase</keyword>
<evidence type="ECO:0000259" key="2">
    <source>
        <dbReference type="SMART" id="SM00829"/>
    </source>
</evidence>
<dbReference type="InterPro" id="IPR036291">
    <property type="entry name" value="NAD(P)-bd_dom_sf"/>
</dbReference>
<sequence length="331" mass="36321">MPPVLNTRVIFKSIPQGYPVPGQTLAADHSQKIDLDNVSLAGGKILAKTLSISIDPYLRGKMNGTEKMSFEIGHPHAVAKVIRSENPKFKVGDHIYGIMDWAEYQIFENVPELRILPPNSGIPWSVFPGKTAYYAWQEVAQGKEGETIYVSTAAGAVGSVVVQLAKQAGLKVIASAGHESKLQFLRDLGADVVFNYKTESMENVLKDHEPIDIYWDHVGGKTTSTVLMHMNTFGRVVVIGQISTYNVAEADAVSNFPQILFRRLTVRGLGVIDHEAKHGDEFYATIPGMIARGELKYNETIVRSLDEAPQLFLDVQKGDNSGKAVIVLADD</sequence>
<dbReference type="Proteomes" id="UP000006514">
    <property type="component" value="Unassembled WGS sequence"/>
</dbReference>